<evidence type="ECO:0000313" key="1">
    <source>
        <dbReference type="EMBL" id="DAF93582.1"/>
    </source>
</evidence>
<sequence>MNILRNHLSSFNGQAVQGARDVVSSSFDLAIQAEEFNEIAALERRVNKTFKHHVKAFRKTRIEIFPG</sequence>
<accession>A0A8S5UGS8</accession>
<proteinExistence type="predicted"/>
<reference evidence="1" key="1">
    <citation type="journal article" date="2021" name="Proc. Natl. Acad. Sci. U.S.A.">
        <title>A Catalog of Tens of Thousands of Viruses from Human Metagenomes Reveals Hidden Associations with Chronic Diseases.</title>
        <authorList>
            <person name="Tisza M.J."/>
            <person name="Buck C.B."/>
        </authorList>
    </citation>
    <scope>NUCLEOTIDE SEQUENCE</scope>
    <source>
        <strain evidence="1">Ctshb19</strain>
    </source>
</reference>
<name>A0A8S5UGS8_9CAUD</name>
<dbReference type="EMBL" id="BK016086">
    <property type="protein sequence ID" value="DAF93582.1"/>
    <property type="molecule type" value="Genomic_DNA"/>
</dbReference>
<organism evidence="1">
    <name type="scientific">Myoviridae sp. ctshb19</name>
    <dbReference type="NCBI Taxonomy" id="2825194"/>
    <lineage>
        <taxon>Viruses</taxon>
        <taxon>Duplodnaviria</taxon>
        <taxon>Heunggongvirae</taxon>
        <taxon>Uroviricota</taxon>
        <taxon>Caudoviricetes</taxon>
    </lineage>
</organism>
<protein>
    <submittedName>
        <fullName evidence="1">Uncharacterized protein</fullName>
    </submittedName>
</protein>